<protein>
    <submittedName>
        <fullName evidence="3">Uncharacterized protein</fullName>
    </submittedName>
</protein>
<dbReference type="Proteomes" id="UP000054248">
    <property type="component" value="Unassembled WGS sequence"/>
</dbReference>
<name>A0A0C3QAV2_9AGAM</name>
<evidence type="ECO:0000256" key="2">
    <source>
        <dbReference type="SAM" id="MobiDB-lite"/>
    </source>
</evidence>
<organism evidence="3 4">
    <name type="scientific">Tulasnella calospora MUT 4182</name>
    <dbReference type="NCBI Taxonomy" id="1051891"/>
    <lineage>
        <taxon>Eukaryota</taxon>
        <taxon>Fungi</taxon>
        <taxon>Dikarya</taxon>
        <taxon>Basidiomycota</taxon>
        <taxon>Agaricomycotina</taxon>
        <taxon>Agaricomycetes</taxon>
        <taxon>Cantharellales</taxon>
        <taxon>Tulasnellaceae</taxon>
        <taxon>Tulasnella</taxon>
    </lineage>
</organism>
<keyword evidence="4" id="KW-1185">Reference proteome</keyword>
<dbReference type="OrthoDB" id="3222645at2759"/>
<reference evidence="4" key="2">
    <citation type="submission" date="2015-01" db="EMBL/GenBank/DDBJ databases">
        <title>Evolutionary Origins and Diversification of the Mycorrhizal Mutualists.</title>
        <authorList>
            <consortium name="DOE Joint Genome Institute"/>
            <consortium name="Mycorrhizal Genomics Consortium"/>
            <person name="Kohler A."/>
            <person name="Kuo A."/>
            <person name="Nagy L.G."/>
            <person name="Floudas D."/>
            <person name="Copeland A."/>
            <person name="Barry K.W."/>
            <person name="Cichocki N."/>
            <person name="Veneault-Fourrey C."/>
            <person name="LaButti K."/>
            <person name="Lindquist E.A."/>
            <person name="Lipzen A."/>
            <person name="Lundell T."/>
            <person name="Morin E."/>
            <person name="Murat C."/>
            <person name="Riley R."/>
            <person name="Ohm R."/>
            <person name="Sun H."/>
            <person name="Tunlid A."/>
            <person name="Henrissat B."/>
            <person name="Grigoriev I.V."/>
            <person name="Hibbett D.S."/>
            <person name="Martin F."/>
        </authorList>
    </citation>
    <scope>NUCLEOTIDE SEQUENCE [LARGE SCALE GENOMIC DNA]</scope>
    <source>
        <strain evidence="4">MUT 4182</strain>
    </source>
</reference>
<feature type="compositionally biased region" description="Polar residues" evidence="2">
    <location>
        <begin position="14"/>
        <end position="31"/>
    </location>
</feature>
<dbReference type="STRING" id="1051891.A0A0C3QAV2"/>
<proteinExistence type="predicted"/>
<dbReference type="AlphaFoldDB" id="A0A0C3QAV2"/>
<feature type="coiled-coil region" evidence="1">
    <location>
        <begin position="79"/>
        <end position="131"/>
    </location>
</feature>
<sequence length="425" mass="47550">MSLQYIGHEGGNSRAVTSTRMQPDSSSRQLTSGGRRLKRSSSDDRLPRYQDRPYEQNDFRFPISLSFKLPWPFGTGDQLAELQSKHQELEDQVKRMREAHWLKEKELRERLGEKERRLNERETELEELKNTLCMYDDCSEADIMKAADNINTKIQDLTCNTAIPWLKAVSGTSNSAGNGGEVGDVEMDDIKGLIGIPLVKALMSAGRQVATTLLPLAWQACMLATVAKIISSFSASLASSGKEQTGDAVLRTIANEVMMGEAQPAYGRWRLITHKYLGQSLASQKQSAVQAYVSEALARCRIVGRLVMKSQCPDDQAFENAFQTQLRAIMEEAFELSTAIQERMITANYEPYMPRSGDSFQSEFMAVEKGDEIFPDDHVVCTTGIGLLYWKKEGRENTSRLSPKLVFKAAQVFTEGNLMELVAST</sequence>
<feature type="compositionally biased region" description="Basic and acidic residues" evidence="2">
    <location>
        <begin position="40"/>
        <end position="53"/>
    </location>
</feature>
<evidence type="ECO:0000313" key="4">
    <source>
        <dbReference type="Proteomes" id="UP000054248"/>
    </source>
</evidence>
<dbReference type="EMBL" id="KN823008">
    <property type="protein sequence ID" value="KIO27485.1"/>
    <property type="molecule type" value="Genomic_DNA"/>
</dbReference>
<accession>A0A0C3QAV2</accession>
<keyword evidence="1" id="KW-0175">Coiled coil</keyword>
<feature type="region of interest" description="Disordered" evidence="2">
    <location>
        <begin position="1"/>
        <end position="53"/>
    </location>
</feature>
<evidence type="ECO:0000256" key="1">
    <source>
        <dbReference type="SAM" id="Coils"/>
    </source>
</evidence>
<gene>
    <name evidence="3" type="ORF">M407DRAFT_232745</name>
</gene>
<reference evidence="3 4" key="1">
    <citation type="submission" date="2014-04" db="EMBL/GenBank/DDBJ databases">
        <authorList>
            <consortium name="DOE Joint Genome Institute"/>
            <person name="Kuo A."/>
            <person name="Girlanda M."/>
            <person name="Perotto S."/>
            <person name="Kohler A."/>
            <person name="Nagy L.G."/>
            <person name="Floudas D."/>
            <person name="Copeland A."/>
            <person name="Barry K.W."/>
            <person name="Cichocki N."/>
            <person name="Veneault-Fourrey C."/>
            <person name="LaButti K."/>
            <person name="Lindquist E.A."/>
            <person name="Lipzen A."/>
            <person name="Lundell T."/>
            <person name="Morin E."/>
            <person name="Murat C."/>
            <person name="Sun H."/>
            <person name="Tunlid A."/>
            <person name="Henrissat B."/>
            <person name="Grigoriev I.V."/>
            <person name="Hibbett D.S."/>
            <person name="Martin F."/>
            <person name="Nordberg H.P."/>
            <person name="Cantor M.N."/>
            <person name="Hua S.X."/>
        </authorList>
    </citation>
    <scope>NUCLEOTIDE SEQUENCE [LARGE SCALE GENOMIC DNA]</scope>
    <source>
        <strain evidence="3 4">MUT 4182</strain>
    </source>
</reference>
<dbReference type="HOGENOM" id="CLU_049656_0_0_1"/>
<evidence type="ECO:0000313" key="3">
    <source>
        <dbReference type="EMBL" id="KIO27485.1"/>
    </source>
</evidence>